<sequence>MVQTSGSGNLWGKMYTRNHYDFIDMPCYAASRWPMFYLKVAIKLQQFLLLSPFAFTLLCWIVEHITVMPYLGKTLLFRKLQGRVVLLERYELLEYFMTFFAATTLWMDFGFIVYIKARARTNFGATFEDDAFGYGQTVSADIATQAIYAYIWAVSEYLLSSSKDIPASTQHDSQSQLANLNHAKNLAAAVNPVQHQPQSSSPVVQNVSIPAPP</sequence>
<keyword evidence="4" id="KW-1185">Reference proteome</keyword>
<keyword evidence="2" id="KW-0812">Transmembrane</keyword>
<dbReference type="Proteomes" id="UP000258309">
    <property type="component" value="Unassembled WGS sequence"/>
</dbReference>
<feature type="non-terminal residue" evidence="3">
    <location>
        <position position="1"/>
    </location>
</feature>
<feature type="transmembrane region" description="Helical" evidence="2">
    <location>
        <begin position="47"/>
        <end position="72"/>
    </location>
</feature>
<comment type="caution">
    <text evidence="3">The sequence shown here is derived from an EMBL/GenBank/DDBJ whole genome shotgun (WGS) entry which is preliminary data.</text>
</comment>
<reference evidence="3 4" key="1">
    <citation type="submission" date="2018-05" db="EMBL/GenBank/DDBJ databases">
        <title>Draft genome sequence of Scytalidium lignicola DSM 105466, a ubiquitous saprotrophic fungus.</title>
        <authorList>
            <person name="Buettner E."/>
            <person name="Gebauer A.M."/>
            <person name="Hofrichter M."/>
            <person name="Liers C."/>
            <person name="Kellner H."/>
        </authorList>
    </citation>
    <scope>NUCLEOTIDE SEQUENCE [LARGE SCALE GENOMIC DNA]</scope>
    <source>
        <strain evidence="3 4">DSM 105466</strain>
    </source>
</reference>
<feature type="region of interest" description="Disordered" evidence="1">
    <location>
        <begin position="194"/>
        <end position="213"/>
    </location>
</feature>
<evidence type="ECO:0000313" key="3">
    <source>
        <dbReference type="EMBL" id="RFU27735.1"/>
    </source>
</evidence>
<dbReference type="EMBL" id="NCSJ02000192">
    <property type="protein sequence ID" value="RFU27735.1"/>
    <property type="molecule type" value="Genomic_DNA"/>
</dbReference>
<gene>
    <name evidence="3" type="ORF">B7463_g8591</name>
</gene>
<evidence type="ECO:0000256" key="1">
    <source>
        <dbReference type="SAM" id="MobiDB-lite"/>
    </source>
</evidence>
<dbReference type="OrthoDB" id="4582561at2759"/>
<name>A0A3E2H309_SCYLI</name>
<evidence type="ECO:0000313" key="4">
    <source>
        <dbReference type="Proteomes" id="UP000258309"/>
    </source>
</evidence>
<keyword evidence="2" id="KW-1133">Transmembrane helix</keyword>
<evidence type="ECO:0000256" key="2">
    <source>
        <dbReference type="SAM" id="Phobius"/>
    </source>
</evidence>
<accession>A0A3E2H309</accession>
<proteinExistence type="predicted"/>
<keyword evidence="2" id="KW-0472">Membrane</keyword>
<protein>
    <submittedName>
        <fullName evidence="3">Uncharacterized protein</fullName>
    </submittedName>
</protein>
<feature type="transmembrane region" description="Helical" evidence="2">
    <location>
        <begin position="92"/>
        <end position="115"/>
    </location>
</feature>
<feature type="non-terminal residue" evidence="3">
    <location>
        <position position="213"/>
    </location>
</feature>
<dbReference type="AlphaFoldDB" id="A0A3E2H309"/>
<organism evidence="3 4">
    <name type="scientific">Scytalidium lignicola</name>
    <name type="common">Hyphomycete</name>
    <dbReference type="NCBI Taxonomy" id="5539"/>
    <lineage>
        <taxon>Eukaryota</taxon>
        <taxon>Fungi</taxon>
        <taxon>Dikarya</taxon>
        <taxon>Ascomycota</taxon>
        <taxon>Pezizomycotina</taxon>
        <taxon>Leotiomycetes</taxon>
        <taxon>Leotiomycetes incertae sedis</taxon>
        <taxon>Scytalidium</taxon>
    </lineage>
</organism>